<evidence type="ECO:0000313" key="10">
    <source>
        <dbReference type="Proteomes" id="UP001142153"/>
    </source>
</evidence>
<keyword evidence="4" id="KW-0812">Transmembrane</keyword>
<organism evidence="9 10">
    <name type="scientific">Mycobacterium hippophais</name>
    <dbReference type="NCBI Taxonomy" id="3016340"/>
    <lineage>
        <taxon>Bacteria</taxon>
        <taxon>Bacillati</taxon>
        <taxon>Actinomycetota</taxon>
        <taxon>Actinomycetes</taxon>
        <taxon>Mycobacteriales</taxon>
        <taxon>Mycobacteriaceae</taxon>
        <taxon>Mycobacterium</taxon>
    </lineage>
</organism>
<dbReference type="Proteomes" id="UP001142153">
    <property type="component" value="Unassembled WGS sequence"/>
</dbReference>
<sequence length="565" mass="60708">MATAVAPSARPTTPDTPPPLRASRRIGPQRRLPLSHLLVTQVLATAGLVVWQRSGWPWWACALGVVVGCVATVGRWHGTTLPGAVAARLDHRRQRRRRRDQLDVPHAFDHFGSDEQRYGFRWDGRTLLTVLEIDDVPDDLTILDAGKTVSGAMVPLDILADCLTQFDIDLDSIDLISHGARSHGHTPVAAVYDAVLGPLPAIAHRTVRVVVRLDPSRCPRAVALRGGGRAGLVRTAMVATRRVANRLTESGLRVQVLSAADIGRAVGQLCDGVNLSNLREEWTHCADGNFRLTSFALDGTMLSTHALGRVWTVPSYSTTIALTMRNGGTGSIAVTGVARFDTFGEIDPDRLSGLSALPGRQFRAILASLPFPRPARDLTPWFYAGDSADFAGIHIPAAGCGQVIGADAHGRAVALPVFGPQIDRVEIAGSLQLVQQVVLRALAIGARILVHTNRSARWRDLVTNVDDSRLLWVADFNRGALQAGSDRNFSVMVFDGVPESTTRVGMTAIVVTAPGAAVSGPADVTLRQRREDTTSVEVTTRSVSAVVTMVATDDEMRFIAPVSAR</sequence>
<keyword evidence="5" id="KW-1133">Transmembrane helix</keyword>
<dbReference type="RefSeq" id="WP_269894840.1">
    <property type="nucleotide sequence ID" value="NZ_JAPZPY010000006.1"/>
</dbReference>
<evidence type="ECO:0000256" key="3">
    <source>
        <dbReference type="ARBA" id="ARBA00022475"/>
    </source>
</evidence>
<reference evidence="9" key="1">
    <citation type="submission" date="2022-12" db="EMBL/GenBank/DDBJ databases">
        <authorList>
            <person name="Deng Y."/>
            <person name="Zhang Y.-Q."/>
        </authorList>
    </citation>
    <scope>NUCLEOTIDE SEQUENCE</scope>
    <source>
        <strain evidence="9">CPCC 205372</strain>
    </source>
</reference>
<feature type="domain" description="Type VII secretion system protein EccE" evidence="8">
    <location>
        <begin position="201"/>
        <end position="296"/>
    </location>
</feature>
<dbReference type="InterPro" id="IPR021368">
    <property type="entry name" value="T7SS_EccE"/>
</dbReference>
<accession>A0ABT4PUL8</accession>
<comment type="caution">
    <text evidence="9">The sequence shown here is derived from an EMBL/GenBank/DDBJ whole genome shotgun (WGS) entry which is preliminary data.</text>
</comment>
<gene>
    <name evidence="9" type="primary">eccE</name>
    <name evidence="9" type="ORF">O6P37_15025</name>
</gene>
<evidence type="ECO:0000256" key="7">
    <source>
        <dbReference type="SAM" id="MobiDB-lite"/>
    </source>
</evidence>
<evidence type="ECO:0000256" key="6">
    <source>
        <dbReference type="ARBA" id="ARBA00023136"/>
    </source>
</evidence>
<feature type="region of interest" description="Disordered" evidence="7">
    <location>
        <begin position="1"/>
        <end position="26"/>
    </location>
</feature>
<evidence type="ECO:0000256" key="1">
    <source>
        <dbReference type="ARBA" id="ARBA00004236"/>
    </source>
</evidence>
<evidence type="ECO:0000259" key="8">
    <source>
        <dbReference type="Pfam" id="PF11203"/>
    </source>
</evidence>
<dbReference type="Pfam" id="PF11203">
    <property type="entry name" value="EccE"/>
    <property type="match status" value="1"/>
</dbReference>
<keyword evidence="3" id="KW-1003">Cell membrane</keyword>
<evidence type="ECO:0000256" key="2">
    <source>
        <dbReference type="ARBA" id="ARBA00007759"/>
    </source>
</evidence>
<proteinExistence type="inferred from homology"/>
<comment type="subcellular location">
    <subcellularLocation>
        <location evidence="1">Cell membrane</location>
    </subcellularLocation>
</comment>
<keyword evidence="10" id="KW-1185">Reference proteome</keyword>
<dbReference type="EMBL" id="JAPZPY010000006">
    <property type="protein sequence ID" value="MCZ8380184.1"/>
    <property type="molecule type" value="Genomic_DNA"/>
</dbReference>
<name>A0ABT4PUL8_9MYCO</name>
<dbReference type="NCBIfam" id="TIGR03923">
    <property type="entry name" value="T7SS_EccE"/>
    <property type="match status" value="1"/>
</dbReference>
<protein>
    <submittedName>
        <fullName evidence="9">Type VII secretion protein EccE</fullName>
    </submittedName>
</protein>
<comment type="similarity">
    <text evidence="2">Belongs to the EccE family.</text>
</comment>
<evidence type="ECO:0000256" key="4">
    <source>
        <dbReference type="ARBA" id="ARBA00022692"/>
    </source>
</evidence>
<keyword evidence="6" id="KW-0472">Membrane</keyword>
<evidence type="ECO:0000256" key="5">
    <source>
        <dbReference type="ARBA" id="ARBA00022989"/>
    </source>
</evidence>
<evidence type="ECO:0000313" key="9">
    <source>
        <dbReference type="EMBL" id="MCZ8380184.1"/>
    </source>
</evidence>
<dbReference type="InterPro" id="IPR050051">
    <property type="entry name" value="EccE_dom"/>
</dbReference>